<dbReference type="PANTHER" id="PTHR47331">
    <property type="entry name" value="PHD-TYPE DOMAIN-CONTAINING PROTEIN"/>
    <property type="match status" value="1"/>
</dbReference>
<dbReference type="EMBL" id="BGZK01002003">
    <property type="protein sequence ID" value="GBP89433.1"/>
    <property type="molecule type" value="Genomic_DNA"/>
</dbReference>
<gene>
    <name evidence="2" type="ORF">EVAR_89137_1</name>
</gene>
<dbReference type="Gene3D" id="3.30.420.10">
    <property type="entry name" value="Ribonuclease H-like superfamily/Ribonuclease H"/>
    <property type="match status" value="1"/>
</dbReference>
<feature type="compositionally biased region" description="Basic and acidic residues" evidence="1">
    <location>
        <begin position="1"/>
        <end position="17"/>
    </location>
</feature>
<dbReference type="InterPro" id="IPR036397">
    <property type="entry name" value="RNaseH_sf"/>
</dbReference>
<feature type="compositionally biased region" description="Acidic residues" evidence="1">
    <location>
        <begin position="26"/>
        <end position="40"/>
    </location>
</feature>
<dbReference type="OrthoDB" id="10049357at2759"/>
<dbReference type="PANTHER" id="PTHR47331:SF1">
    <property type="entry name" value="GAG-LIKE PROTEIN"/>
    <property type="match status" value="1"/>
</dbReference>
<reference evidence="2 3" key="1">
    <citation type="journal article" date="2019" name="Commun. Biol.">
        <title>The bagworm genome reveals a unique fibroin gene that provides high tensile strength.</title>
        <authorList>
            <person name="Kono N."/>
            <person name="Nakamura H."/>
            <person name="Ohtoshi R."/>
            <person name="Tomita M."/>
            <person name="Numata K."/>
            <person name="Arakawa K."/>
        </authorList>
    </citation>
    <scope>NUCLEOTIDE SEQUENCE [LARGE SCALE GENOMIC DNA]</scope>
</reference>
<dbReference type="STRING" id="151549.A0A4C1ZRQ6"/>
<dbReference type="Proteomes" id="UP000299102">
    <property type="component" value="Unassembled WGS sequence"/>
</dbReference>
<sequence length="121" mass="13668">MTRHETRLPTLMKRTDGSTDPISAQSEDEWPQETVESEQPTEERSCTTLTLVKEDSQVVPNTRKEIRGAIHMPQQRAVHIELAESLSSDSMILALRRFIARRGTQSDVFDNGTNFVGAKKN</sequence>
<feature type="region of interest" description="Disordered" evidence="1">
    <location>
        <begin position="1"/>
        <end position="46"/>
    </location>
</feature>
<proteinExistence type="predicted"/>
<dbReference type="GO" id="GO:0003676">
    <property type="term" value="F:nucleic acid binding"/>
    <property type="evidence" value="ECO:0007669"/>
    <property type="project" value="InterPro"/>
</dbReference>
<keyword evidence="3" id="KW-1185">Reference proteome</keyword>
<name>A0A4C1ZRQ6_EUMVA</name>
<evidence type="ECO:0000313" key="2">
    <source>
        <dbReference type="EMBL" id="GBP89433.1"/>
    </source>
</evidence>
<accession>A0A4C1ZRQ6</accession>
<evidence type="ECO:0000313" key="3">
    <source>
        <dbReference type="Proteomes" id="UP000299102"/>
    </source>
</evidence>
<evidence type="ECO:0000256" key="1">
    <source>
        <dbReference type="SAM" id="MobiDB-lite"/>
    </source>
</evidence>
<comment type="caution">
    <text evidence="2">The sequence shown here is derived from an EMBL/GenBank/DDBJ whole genome shotgun (WGS) entry which is preliminary data.</text>
</comment>
<dbReference type="AlphaFoldDB" id="A0A4C1ZRQ6"/>
<protein>
    <submittedName>
        <fullName evidence="2">Uncharacterized protein</fullName>
    </submittedName>
</protein>
<organism evidence="2 3">
    <name type="scientific">Eumeta variegata</name>
    <name type="common">Bagworm moth</name>
    <name type="synonym">Eumeta japonica</name>
    <dbReference type="NCBI Taxonomy" id="151549"/>
    <lineage>
        <taxon>Eukaryota</taxon>
        <taxon>Metazoa</taxon>
        <taxon>Ecdysozoa</taxon>
        <taxon>Arthropoda</taxon>
        <taxon>Hexapoda</taxon>
        <taxon>Insecta</taxon>
        <taxon>Pterygota</taxon>
        <taxon>Neoptera</taxon>
        <taxon>Endopterygota</taxon>
        <taxon>Lepidoptera</taxon>
        <taxon>Glossata</taxon>
        <taxon>Ditrysia</taxon>
        <taxon>Tineoidea</taxon>
        <taxon>Psychidae</taxon>
        <taxon>Oiketicinae</taxon>
        <taxon>Eumeta</taxon>
    </lineage>
</organism>